<gene>
    <name evidence="1" type="ORF">E9998_24645</name>
</gene>
<dbReference type="Proteomes" id="UP000305792">
    <property type="component" value="Unassembled WGS sequence"/>
</dbReference>
<reference evidence="1 2" key="1">
    <citation type="journal article" date="2018" name="Int. J. Syst. Evol. Microbiol.">
        <title>Glycomyces paridis sp. nov., isolated from the medicinal plant Paris polyphylla.</title>
        <authorList>
            <person name="Fang X.M."/>
            <person name="Bai J.L."/>
            <person name="Su J."/>
            <person name="Zhao L.L."/>
            <person name="Liu H.Y."/>
            <person name="Ma B.P."/>
            <person name="Zhang Y.Q."/>
            <person name="Yu L.Y."/>
        </authorList>
    </citation>
    <scope>NUCLEOTIDE SEQUENCE [LARGE SCALE GENOMIC DNA]</scope>
    <source>
        <strain evidence="1 2">CPCC 204357</strain>
    </source>
</reference>
<protein>
    <submittedName>
        <fullName evidence="1">Uncharacterized protein</fullName>
    </submittedName>
</protein>
<dbReference type="AlphaFoldDB" id="A0A4S8NXI3"/>
<comment type="caution">
    <text evidence="1">The sequence shown here is derived from an EMBL/GenBank/DDBJ whole genome shotgun (WGS) entry which is preliminary data.</text>
</comment>
<proteinExistence type="predicted"/>
<keyword evidence="2" id="KW-1185">Reference proteome</keyword>
<dbReference type="EMBL" id="STGX01000027">
    <property type="protein sequence ID" value="THV21675.1"/>
    <property type="molecule type" value="Genomic_DNA"/>
</dbReference>
<evidence type="ECO:0000313" key="2">
    <source>
        <dbReference type="Proteomes" id="UP000305792"/>
    </source>
</evidence>
<organism evidence="1 2">
    <name type="scientific">Glycomyces paridis</name>
    <dbReference type="NCBI Taxonomy" id="2126555"/>
    <lineage>
        <taxon>Bacteria</taxon>
        <taxon>Bacillati</taxon>
        <taxon>Actinomycetota</taxon>
        <taxon>Actinomycetes</taxon>
        <taxon>Glycomycetales</taxon>
        <taxon>Glycomycetaceae</taxon>
        <taxon>Glycomyces</taxon>
    </lineage>
</organism>
<accession>A0A4S8NXI3</accession>
<evidence type="ECO:0000313" key="1">
    <source>
        <dbReference type="EMBL" id="THV21675.1"/>
    </source>
</evidence>
<sequence>MFELVLWHEPMVPPPAEAEARYQRIRTDKAPLPLRELDQRFQDFITAIRTRPIPVRIEPVDHHDSEPRYSRHGLLITFADEHLKRVYPQITAAADRPRMHIYDRQDGFVMGTNTDPDIVLH</sequence>
<name>A0A4S8NXI3_9ACTN</name>
<dbReference type="RefSeq" id="WP_136532404.1">
    <property type="nucleotide sequence ID" value="NZ_STGX01000027.1"/>
</dbReference>
<dbReference type="OrthoDB" id="5190909at2"/>